<dbReference type="AlphaFoldDB" id="A0A4Q5LQ88"/>
<protein>
    <submittedName>
        <fullName evidence="1">Uncharacterized protein</fullName>
    </submittedName>
</protein>
<proteinExistence type="predicted"/>
<evidence type="ECO:0000313" key="2">
    <source>
        <dbReference type="Proteomes" id="UP000293331"/>
    </source>
</evidence>
<dbReference type="OrthoDB" id="764635at2"/>
<organism evidence="1 2">
    <name type="scientific">Mucilaginibacter terrigena</name>
    <dbReference type="NCBI Taxonomy" id="2492395"/>
    <lineage>
        <taxon>Bacteria</taxon>
        <taxon>Pseudomonadati</taxon>
        <taxon>Bacteroidota</taxon>
        <taxon>Sphingobacteriia</taxon>
        <taxon>Sphingobacteriales</taxon>
        <taxon>Sphingobacteriaceae</taxon>
        <taxon>Mucilaginibacter</taxon>
    </lineage>
</organism>
<name>A0A4Q5LQ88_9SPHI</name>
<accession>A0A4Q5LQ88</accession>
<dbReference type="Proteomes" id="UP000293331">
    <property type="component" value="Unassembled WGS sequence"/>
</dbReference>
<keyword evidence="2" id="KW-1185">Reference proteome</keyword>
<gene>
    <name evidence="1" type="ORF">EWM62_06665</name>
</gene>
<reference evidence="1 2" key="1">
    <citation type="submission" date="2019-02" db="EMBL/GenBank/DDBJ databases">
        <title>Bacterial novel species Mucilaginibacter sp. 17JY9-4 isolated from soil.</title>
        <authorList>
            <person name="Jung H.-Y."/>
        </authorList>
    </citation>
    <scope>NUCLEOTIDE SEQUENCE [LARGE SCALE GENOMIC DNA]</scope>
    <source>
        <strain evidence="1 2">17JY9-4</strain>
    </source>
</reference>
<sequence length="233" mass="26844">MIAIVSSTIKPLTGPQQSKSFYTYEQRVEQTRFTLQRLRECGFTKIFLIDNSPLLDKTQIQDLLTGFPEVEVHHLLQYQFENKGINELLLLLYLVEYLPANQPVFKISGRYYPTGDFKKPDFEDLAVKKYHHARNNSSISTRGYWVKDADTLHRFLTDCLYEHFAYSERIVGLGSLIRVLFSKKDKNTPHFSISIEFAAGHILRKGDYEVTFINKIGIEGLVAGADNVEKLTE</sequence>
<dbReference type="EMBL" id="SEWG01000002">
    <property type="protein sequence ID" value="RYU91616.1"/>
    <property type="molecule type" value="Genomic_DNA"/>
</dbReference>
<dbReference type="RefSeq" id="WP_129875873.1">
    <property type="nucleotide sequence ID" value="NZ_SEWG01000002.1"/>
</dbReference>
<comment type="caution">
    <text evidence="1">The sequence shown here is derived from an EMBL/GenBank/DDBJ whole genome shotgun (WGS) entry which is preliminary data.</text>
</comment>
<evidence type="ECO:0000313" key="1">
    <source>
        <dbReference type="EMBL" id="RYU91616.1"/>
    </source>
</evidence>